<dbReference type="EMBL" id="FORT01000015">
    <property type="protein sequence ID" value="SFK57159.1"/>
    <property type="molecule type" value="Genomic_DNA"/>
</dbReference>
<reference evidence="2" key="1">
    <citation type="submission" date="2016-10" db="EMBL/GenBank/DDBJ databases">
        <authorList>
            <person name="Varghese N."/>
            <person name="Submissions S."/>
        </authorList>
    </citation>
    <scope>NUCLEOTIDE SEQUENCE [LARGE SCALE GENOMIC DNA]</scope>
    <source>
        <strain evidence="2">OK042</strain>
    </source>
</reference>
<dbReference type="AlphaFoldDB" id="A0A1I4AN51"/>
<accession>A0A1I4AN51</accession>
<organism evidence="1 2">
    <name type="scientific">Brevibacillus centrosporus</name>
    <dbReference type="NCBI Taxonomy" id="54910"/>
    <lineage>
        <taxon>Bacteria</taxon>
        <taxon>Bacillati</taxon>
        <taxon>Bacillota</taxon>
        <taxon>Bacilli</taxon>
        <taxon>Bacillales</taxon>
        <taxon>Paenibacillaceae</taxon>
        <taxon>Brevibacillus</taxon>
    </lineage>
</organism>
<sequence>MKSLPLSMAWAFHEYLAAVGDPKKARIHHELAKMYNPKHPSVVYNEAYFTARAQAQ</sequence>
<dbReference type="Proteomes" id="UP000198915">
    <property type="component" value="Unassembled WGS sequence"/>
</dbReference>
<protein>
    <submittedName>
        <fullName evidence="1">Uncharacterized protein</fullName>
    </submittedName>
</protein>
<gene>
    <name evidence="1" type="ORF">SAMN05518846_115120</name>
</gene>
<dbReference type="STRING" id="1884381.SAMN05518846_115120"/>
<name>A0A1I4AN51_9BACL</name>
<evidence type="ECO:0000313" key="1">
    <source>
        <dbReference type="EMBL" id="SFK57159.1"/>
    </source>
</evidence>
<proteinExistence type="predicted"/>
<keyword evidence="2" id="KW-1185">Reference proteome</keyword>
<evidence type="ECO:0000313" key="2">
    <source>
        <dbReference type="Proteomes" id="UP000198915"/>
    </source>
</evidence>